<comment type="caution">
    <text evidence="1">The sequence shown here is derived from an EMBL/GenBank/DDBJ whole genome shotgun (WGS) entry which is preliminary data.</text>
</comment>
<dbReference type="STRING" id="1212489.Ldro_2271"/>
<keyword evidence="2" id="KW-1185">Reference proteome</keyword>
<reference evidence="1 2" key="1">
    <citation type="submission" date="2015-11" db="EMBL/GenBank/DDBJ databases">
        <title>Genomic analysis of 38 Legionella species identifies large and diverse effector repertoires.</title>
        <authorList>
            <person name="Burstein D."/>
            <person name="Amaro F."/>
            <person name="Zusman T."/>
            <person name="Lifshitz Z."/>
            <person name="Cohen O."/>
            <person name="Gilbert J.A."/>
            <person name="Pupko T."/>
            <person name="Shuman H.A."/>
            <person name="Segal G."/>
        </authorList>
    </citation>
    <scope>NUCLEOTIDE SEQUENCE [LARGE SCALE GENOMIC DNA]</scope>
    <source>
        <strain evidence="1 2">ATCC 700990</strain>
    </source>
</reference>
<dbReference type="OrthoDB" id="5649742at2"/>
<protein>
    <submittedName>
        <fullName evidence="1">IcmJ protein</fullName>
    </submittedName>
</protein>
<name>A0A0W0SR98_9GAMM</name>
<accession>A0A0W0SR98</accession>
<dbReference type="NCBIfam" id="NF038221">
    <property type="entry name" value="IcmJ_DotN_IVB"/>
    <property type="match status" value="1"/>
</dbReference>
<organism evidence="1 2">
    <name type="scientific">Legionella drozanskii LLAP-1</name>
    <dbReference type="NCBI Taxonomy" id="1212489"/>
    <lineage>
        <taxon>Bacteria</taxon>
        <taxon>Pseudomonadati</taxon>
        <taxon>Pseudomonadota</taxon>
        <taxon>Gammaproteobacteria</taxon>
        <taxon>Legionellales</taxon>
        <taxon>Legionellaceae</taxon>
        <taxon>Legionella</taxon>
    </lineage>
</organism>
<gene>
    <name evidence="1" type="ORF">Ldro_2271</name>
</gene>
<dbReference type="AlphaFoldDB" id="A0A0W0SR98"/>
<evidence type="ECO:0000313" key="1">
    <source>
        <dbReference type="EMBL" id="KTC85946.1"/>
    </source>
</evidence>
<dbReference type="InterPro" id="IPR053558">
    <property type="entry name" value="T4SS_Dot/Icm_subcomplex"/>
</dbReference>
<evidence type="ECO:0000313" key="2">
    <source>
        <dbReference type="Proteomes" id="UP000054736"/>
    </source>
</evidence>
<sequence length="210" mass="23824">MAVKEQNRLKLVASPGSWRLYSARKADERFKGYELKVFQRDRYTCQFCGFQARLFQEVVNLDHDFTNNKLPNLATACCFCAQCFFIESVGVGGYGGGTLVYLPELTQTELNSLCHVLFCAITNDTGYKNSAQNIYRSFKFRSQLVEEKYGEGTSDPAIFGQLIIDSGITSTELSDKLFKDVRLLPSRAKFRKQIERWAASALEEITESKT</sequence>
<dbReference type="RefSeq" id="WP_058496536.1">
    <property type="nucleotide sequence ID" value="NZ_CAAAIU010000001.1"/>
</dbReference>
<dbReference type="EMBL" id="LNXY01000027">
    <property type="protein sequence ID" value="KTC85946.1"/>
    <property type="molecule type" value="Genomic_DNA"/>
</dbReference>
<dbReference type="Proteomes" id="UP000054736">
    <property type="component" value="Unassembled WGS sequence"/>
</dbReference>
<proteinExistence type="predicted"/>
<dbReference type="PATRIC" id="fig|1212489.4.peg.2397"/>